<evidence type="ECO:0000313" key="1">
    <source>
        <dbReference type="EMBL" id="NED95914.1"/>
    </source>
</evidence>
<accession>A0A6N9YLQ8</accession>
<dbReference type="Proteomes" id="UP000469185">
    <property type="component" value="Unassembled WGS sequence"/>
</dbReference>
<name>A0A6N9YLQ8_9ACTN</name>
<protein>
    <submittedName>
        <fullName evidence="1">Uncharacterized protein</fullName>
    </submittedName>
</protein>
<organism evidence="1 2">
    <name type="scientific">Phytoactinopolyspora alkaliphila</name>
    <dbReference type="NCBI Taxonomy" id="1783498"/>
    <lineage>
        <taxon>Bacteria</taxon>
        <taxon>Bacillati</taxon>
        <taxon>Actinomycetota</taxon>
        <taxon>Actinomycetes</taxon>
        <taxon>Jiangellales</taxon>
        <taxon>Jiangellaceae</taxon>
        <taxon>Phytoactinopolyspora</taxon>
    </lineage>
</organism>
<dbReference type="RefSeq" id="WP_163818673.1">
    <property type="nucleotide sequence ID" value="NZ_JAAGOB010000005.1"/>
</dbReference>
<reference evidence="1 2" key="1">
    <citation type="submission" date="2020-02" db="EMBL/GenBank/DDBJ databases">
        <authorList>
            <person name="Li X.-J."/>
            <person name="Feng X.-M."/>
        </authorList>
    </citation>
    <scope>NUCLEOTIDE SEQUENCE [LARGE SCALE GENOMIC DNA]</scope>
    <source>
        <strain evidence="1 2">CGMCC 4.7225</strain>
    </source>
</reference>
<keyword evidence="2" id="KW-1185">Reference proteome</keyword>
<comment type="caution">
    <text evidence="1">The sequence shown here is derived from an EMBL/GenBank/DDBJ whole genome shotgun (WGS) entry which is preliminary data.</text>
</comment>
<evidence type="ECO:0000313" key="2">
    <source>
        <dbReference type="Proteomes" id="UP000469185"/>
    </source>
</evidence>
<proteinExistence type="predicted"/>
<dbReference type="AlphaFoldDB" id="A0A6N9YLQ8"/>
<sequence length="95" mass="10200">MHLTVTHSSLRLIVPPGTTAADDGINLRYSSIRLPGLEEAADDGVGPSTSGARGPVMPLRLRLTGEAVHSSVTVRPFNTGSLWRRIVRRLLGRST</sequence>
<gene>
    <name evidence="1" type="ORF">G1H11_11400</name>
</gene>
<dbReference type="EMBL" id="JAAGOB010000005">
    <property type="protein sequence ID" value="NED95914.1"/>
    <property type="molecule type" value="Genomic_DNA"/>
</dbReference>